<organism evidence="3 4">
    <name type="scientific">Pikeienuella piscinae</name>
    <dbReference type="NCBI Taxonomy" id="2748098"/>
    <lineage>
        <taxon>Bacteria</taxon>
        <taxon>Pseudomonadati</taxon>
        <taxon>Pseudomonadota</taxon>
        <taxon>Alphaproteobacteria</taxon>
        <taxon>Rhodobacterales</taxon>
        <taxon>Paracoccaceae</taxon>
        <taxon>Pikeienuella</taxon>
    </lineage>
</organism>
<keyword evidence="4" id="KW-1185">Reference proteome</keyword>
<accession>A0A7L5C0C7</accession>
<evidence type="ECO:0000313" key="3">
    <source>
        <dbReference type="EMBL" id="QIE56217.1"/>
    </source>
</evidence>
<dbReference type="Gene3D" id="3.10.129.10">
    <property type="entry name" value="Hotdog Thioesterase"/>
    <property type="match status" value="1"/>
</dbReference>
<dbReference type="GO" id="GO:0005829">
    <property type="term" value="C:cytosol"/>
    <property type="evidence" value="ECO:0007669"/>
    <property type="project" value="TreeGrafter"/>
</dbReference>
<protein>
    <submittedName>
        <fullName evidence="3">PaaI family thioesterase</fullName>
    </submittedName>
</protein>
<dbReference type="InterPro" id="IPR029069">
    <property type="entry name" value="HotDog_dom_sf"/>
</dbReference>
<dbReference type="GO" id="GO:0061522">
    <property type="term" value="F:1,4-dihydroxy-2-naphthoyl-CoA thioesterase activity"/>
    <property type="evidence" value="ECO:0007669"/>
    <property type="project" value="TreeGrafter"/>
</dbReference>
<evidence type="ECO:0000313" key="4">
    <source>
        <dbReference type="Proteomes" id="UP000503336"/>
    </source>
</evidence>
<dbReference type="RefSeq" id="WP_165099159.1">
    <property type="nucleotide sequence ID" value="NZ_CP049056.1"/>
</dbReference>
<dbReference type="KEGG" id="hdh:G5B40_12560"/>
<dbReference type="NCBIfam" id="TIGR00369">
    <property type="entry name" value="unchar_dom_1"/>
    <property type="match status" value="1"/>
</dbReference>
<dbReference type="PANTHER" id="PTHR43240">
    <property type="entry name" value="1,4-DIHYDROXY-2-NAPHTHOYL-COA THIOESTERASE 1"/>
    <property type="match status" value="1"/>
</dbReference>
<evidence type="ECO:0000256" key="1">
    <source>
        <dbReference type="ARBA" id="ARBA00022801"/>
    </source>
</evidence>
<dbReference type="AlphaFoldDB" id="A0A7L5C0C7"/>
<dbReference type="InterPro" id="IPR006683">
    <property type="entry name" value="Thioestr_dom"/>
</dbReference>
<dbReference type="SUPFAM" id="SSF54637">
    <property type="entry name" value="Thioesterase/thiol ester dehydrase-isomerase"/>
    <property type="match status" value="1"/>
</dbReference>
<dbReference type="InterPro" id="IPR003736">
    <property type="entry name" value="PAAI_dom"/>
</dbReference>
<dbReference type="Proteomes" id="UP000503336">
    <property type="component" value="Chromosome"/>
</dbReference>
<dbReference type="Pfam" id="PF03061">
    <property type="entry name" value="4HBT"/>
    <property type="match status" value="1"/>
</dbReference>
<sequence>MNTPKNDEPGPTRYPLDAFPHARALGLRLEPQKDGGLHVRVPYDERLIGDPATGVIHGGVVTTLLDTGCGIAAMLKMGGKAGVATLDLRIDYMRPSKPGKAILGACECYRLTRSVAFCRGVAYDSDPDDPVATAAGAFMITPLGGRE</sequence>
<feature type="domain" description="Thioesterase" evidence="2">
    <location>
        <begin position="54"/>
        <end position="128"/>
    </location>
</feature>
<gene>
    <name evidence="3" type="ORF">G5B40_12560</name>
</gene>
<name>A0A7L5C0C7_9RHOB</name>
<evidence type="ECO:0000259" key="2">
    <source>
        <dbReference type="Pfam" id="PF03061"/>
    </source>
</evidence>
<keyword evidence="1" id="KW-0378">Hydrolase</keyword>
<dbReference type="EMBL" id="CP049056">
    <property type="protein sequence ID" value="QIE56217.1"/>
    <property type="molecule type" value="Genomic_DNA"/>
</dbReference>
<dbReference type="PANTHER" id="PTHR43240:SF7">
    <property type="entry name" value="BLR7284 PROTEIN"/>
    <property type="match status" value="1"/>
</dbReference>
<reference evidence="3 4" key="1">
    <citation type="submission" date="2020-02" db="EMBL/GenBank/DDBJ databases">
        <title>complete genome sequence of Rhodobacteraceae bacterium.</title>
        <authorList>
            <person name="Park J."/>
            <person name="Kim Y.-S."/>
            <person name="Kim K.-H."/>
        </authorList>
    </citation>
    <scope>NUCLEOTIDE SEQUENCE [LARGE SCALE GENOMIC DNA]</scope>
    <source>
        <strain evidence="3 4">RR4-56</strain>
    </source>
</reference>
<dbReference type="CDD" id="cd03443">
    <property type="entry name" value="PaaI_thioesterase"/>
    <property type="match status" value="1"/>
</dbReference>
<proteinExistence type="predicted"/>